<evidence type="ECO:0000256" key="1">
    <source>
        <dbReference type="ARBA" id="ARBA00004651"/>
    </source>
</evidence>
<keyword evidence="7 8" id="KW-0472">Membrane</keyword>
<comment type="subcellular location">
    <subcellularLocation>
        <location evidence="1">Cell membrane</location>
        <topology evidence="1">Multi-pass membrane protein</topology>
    </subcellularLocation>
</comment>
<evidence type="ECO:0000256" key="3">
    <source>
        <dbReference type="ARBA" id="ARBA00022676"/>
    </source>
</evidence>
<keyword evidence="5 8" id="KW-0812">Transmembrane</keyword>
<evidence type="ECO:0000256" key="6">
    <source>
        <dbReference type="ARBA" id="ARBA00022989"/>
    </source>
</evidence>
<keyword evidence="4" id="KW-0808">Transferase</keyword>
<evidence type="ECO:0000256" key="7">
    <source>
        <dbReference type="ARBA" id="ARBA00023136"/>
    </source>
</evidence>
<accession>A0A437M0D7</accession>
<keyword evidence="6 8" id="KW-1133">Transmembrane helix</keyword>
<feature type="transmembrane region" description="Helical" evidence="8">
    <location>
        <begin position="345"/>
        <end position="363"/>
    </location>
</feature>
<keyword evidence="2" id="KW-1003">Cell membrane</keyword>
<dbReference type="GO" id="GO:0016763">
    <property type="term" value="F:pentosyltransferase activity"/>
    <property type="evidence" value="ECO:0007669"/>
    <property type="project" value="TreeGrafter"/>
</dbReference>
<dbReference type="GO" id="GO:0005886">
    <property type="term" value="C:plasma membrane"/>
    <property type="evidence" value="ECO:0007669"/>
    <property type="project" value="UniProtKB-SubCell"/>
</dbReference>
<dbReference type="RefSeq" id="WP_127745121.1">
    <property type="nucleotide sequence ID" value="NZ_SACN01000002.1"/>
</dbReference>
<keyword evidence="3" id="KW-0328">Glycosyltransferase</keyword>
<evidence type="ECO:0000256" key="8">
    <source>
        <dbReference type="SAM" id="Phobius"/>
    </source>
</evidence>
<feature type="transmembrane region" description="Helical" evidence="8">
    <location>
        <begin position="205"/>
        <end position="224"/>
    </location>
</feature>
<dbReference type="EMBL" id="SACN01000002">
    <property type="protein sequence ID" value="RVT91108.1"/>
    <property type="molecule type" value="Genomic_DNA"/>
</dbReference>
<comment type="caution">
    <text evidence="9">The sequence shown here is derived from an EMBL/GenBank/DDBJ whole genome shotgun (WGS) entry which is preliminary data.</text>
</comment>
<reference evidence="9 10" key="1">
    <citation type="submission" date="2019-01" db="EMBL/GenBank/DDBJ databases">
        <authorList>
            <person name="Chen W.-M."/>
        </authorList>
    </citation>
    <scope>NUCLEOTIDE SEQUENCE [LARGE SCALE GENOMIC DNA]</scope>
    <source>
        <strain evidence="9 10">CCP-7</strain>
    </source>
</reference>
<sequence length="483" mass="53176">MRDSDAAIRNGRIALILLLLVAAGLRFGSIDYALSFDEIASTVFARQPLSNLWSGWMVRETNPPLFYTLLHVWIRIFGSSDVAVRALPAVIGLATIVVGYGAGRRLGGVWVGLSVAVLMAVSPEHILMSQLARAYILAALGVLIAVHGLIDLLRTRDMPVWPALARYAIGALIALYSHTMLVLFVMLANVAVFGAIAMRWDAKRALLLPWIVTNAVVVLLWAWWGWITWQQLGGGGSNITWMTAPPLSDVYWDMRETWVPVDYGVAGRVAMAVIAVTFAYALWQGRRRGRILMLIGGAVAVPAILYAISLKVPVYSPRAIFWPGLLLTLGLGIAIASLPNPRWRLSALVLLVTASIVQHLAWLPDREAERFDDLAVALRAHPERPVLVQDESVALAVDYYCGAACPLTIVTVDPTVQRDWFRGLSGARNILPTQAAAFVADRPFATVKRDNKDVEPLFARDPRWTATRSKFGIGLYLAEWSRR</sequence>
<evidence type="ECO:0000256" key="2">
    <source>
        <dbReference type="ARBA" id="ARBA00022475"/>
    </source>
</evidence>
<feature type="transmembrane region" description="Helical" evidence="8">
    <location>
        <begin position="320"/>
        <end position="338"/>
    </location>
</feature>
<feature type="transmembrane region" description="Helical" evidence="8">
    <location>
        <begin position="82"/>
        <end position="102"/>
    </location>
</feature>
<dbReference type="PANTHER" id="PTHR33908:SF11">
    <property type="entry name" value="MEMBRANE PROTEIN"/>
    <property type="match status" value="1"/>
</dbReference>
<dbReference type="Proteomes" id="UP000282971">
    <property type="component" value="Unassembled WGS sequence"/>
</dbReference>
<feature type="transmembrane region" description="Helical" evidence="8">
    <location>
        <begin position="290"/>
        <end position="308"/>
    </location>
</feature>
<evidence type="ECO:0000313" key="9">
    <source>
        <dbReference type="EMBL" id="RVT91108.1"/>
    </source>
</evidence>
<evidence type="ECO:0000313" key="10">
    <source>
        <dbReference type="Proteomes" id="UP000282971"/>
    </source>
</evidence>
<dbReference type="AlphaFoldDB" id="A0A437M0D7"/>
<organism evidence="9 10">
    <name type="scientific">Sphingomonas crocodyli</name>
    <dbReference type="NCBI Taxonomy" id="1979270"/>
    <lineage>
        <taxon>Bacteria</taxon>
        <taxon>Pseudomonadati</taxon>
        <taxon>Pseudomonadota</taxon>
        <taxon>Alphaproteobacteria</taxon>
        <taxon>Sphingomonadales</taxon>
        <taxon>Sphingomonadaceae</taxon>
        <taxon>Sphingomonas</taxon>
    </lineage>
</organism>
<dbReference type="InterPro" id="IPR050297">
    <property type="entry name" value="LipidA_mod_glycosyltrf_83"/>
</dbReference>
<dbReference type="PANTHER" id="PTHR33908">
    <property type="entry name" value="MANNOSYLTRANSFERASE YKCB-RELATED"/>
    <property type="match status" value="1"/>
</dbReference>
<gene>
    <name evidence="9" type="ORF">EOD43_16430</name>
</gene>
<protein>
    <submittedName>
        <fullName evidence="9">Uncharacterized protein</fullName>
    </submittedName>
</protein>
<name>A0A437M0D7_9SPHN</name>
<feature type="transmembrane region" description="Helical" evidence="8">
    <location>
        <begin position="263"/>
        <end position="283"/>
    </location>
</feature>
<evidence type="ECO:0000256" key="4">
    <source>
        <dbReference type="ARBA" id="ARBA00022679"/>
    </source>
</evidence>
<feature type="transmembrane region" description="Helical" evidence="8">
    <location>
        <begin position="173"/>
        <end position="198"/>
    </location>
</feature>
<feature type="transmembrane region" description="Helical" evidence="8">
    <location>
        <begin position="134"/>
        <end position="153"/>
    </location>
</feature>
<dbReference type="GO" id="GO:0009103">
    <property type="term" value="P:lipopolysaccharide biosynthetic process"/>
    <property type="evidence" value="ECO:0007669"/>
    <property type="project" value="UniProtKB-ARBA"/>
</dbReference>
<keyword evidence="10" id="KW-1185">Reference proteome</keyword>
<dbReference type="OrthoDB" id="559425at2"/>
<proteinExistence type="predicted"/>
<evidence type="ECO:0000256" key="5">
    <source>
        <dbReference type="ARBA" id="ARBA00022692"/>
    </source>
</evidence>